<dbReference type="AlphaFoldDB" id="A0A4S4K2K4"/>
<gene>
    <name evidence="1" type="ORF">AJ85_00885</name>
</gene>
<comment type="caution">
    <text evidence="1">The sequence shown here is derived from an EMBL/GenBank/DDBJ whole genome shotgun (WGS) entry which is preliminary data.</text>
</comment>
<reference evidence="1 2" key="1">
    <citation type="submission" date="2014-01" db="EMBL/GenBank/DDBJ databases">
        <title>Draft genome sequencing of Bacillus alcalophilus CGMCC 1.3604.</title>
        <authorList>
            <person name="Yang J."/>
            <person name="Diao L."/>
            <person name="Yang S."/>
        </authorList>
    </citation>
    <scope>NUCLEOTIDE SEQUENCE [LARGE SCALE GENOMIC DNA]</scope>
    <source>
        <strain evidence="1 2">CGMCC 1.3604</strain>
    </source>
</reference>
<dbReference type="Gene3D" id="3.40.30.10">
    <property type="entry name" value="Glutaredoxin"/>
    <property type="match status" value="1"/>
</dbReference>
<evidence type="ECO:0008006" key="3">
    <source>
        <dbReference type="Google" id="ProtNLM"/>
    </source>
</evidence>
<protein>
    <recommendedName>
        <fullName evidence="3">Thioredoxin</fullName>
    </recommendedName>
</protein>
<proteinExistence type="predicted"/>
<dbReference type="RefSeq" id="WP_004427627.1">
    <property type="nucleotide sequence ID" value="NZ_JALP01000038.1"/>
</dbReference>
<dbReference type="Proteomes" id="UP000297014">
    <property type="component" value="Unassembled WGS sequence"/>
</dbReference>
<organism evidence="1 2">
    <name type="scientific">Alkalihalobacillus alcalophilus ATCC 27647 = CGMCC 1.3604</name>
    <dbReference type="NCBI Taxonomy" id="1218173"/>
    <lineage>
        <taxon>Bacteria</taxon>
        <taxon>Bacillati</taxon>
        <taxon>Bacillota</taxon>
        <taxon>Bacilli</taxon>
        <taxon>Bacillales</taxon>
        <taxon>Bacillaceae</taxon>
        <taxon>Alkalihalobacillus</taxon>
    </lineage>
</organism>
<dbReference type="SUPFAM" id="SSF52833">
    <property type="entry name" value="Thioredoxin-like"/>
    <property type="match status" value="1"/>
</dbReference>
<evidence type="ECO:0000313" key="2">
    <source>
        <dbReference type="Proteomes" id="UP000297014"/>
    </source>
</evidence>
<accession>A0A4S4K2K4</accession>
<dbReference type="OrthoDB" id="2603710at2"/>
<dbReference type="EMBL" id="JALP01000038">
    <property type="protein sequence ID" value="THG91884.1"/>
    <property type="molecule type" value="Genomic_DNA"/>
</dbReference>
<name>A0A4S4K2K4_ALKAL</name>
<dbReference type="CDD" id="cd02947">
    <property type="entry name" value="TRX_family"/>
    <property type="match status" value="1"/>
</dbReference>
<sequence length="215" mass="24509">MKITSFTLFTMSACPLGRTMRHVLGEVTTLLPELTFSIVFIDQEPEVTNEAGINNNPTTLFRDKNGKEVYRIEEFKETDEVIQLLKTKKNHTTLPSGGAKREKSVESYTIYLLNGDALEAVDIEFTNLTAVKTPRITAINLLLKADFQPFINPFPDSATLELVEFEENLSRVIINHEEELISEVNAYKMKRCLQHTLHSFGIEKVELVLKDYKNL</sequence>
<dbReference type="InterPro" id="IPR036249">
    <property type="entry name" value="Thioredoxin-like_sf"/>
</dbReference>
<evidence type="ECO:0000313" key="1">
    <source>
        <dbReference type="EMBL" id="THG91884.1"/>
    </source>
</evidence>